<comment type="similarity">
    <text evidence="1">Belongs to the disease resistance NB-LRR family.</text>
</comment>
<evidence type="ECO:0000256" key="4">
    <source>
        <dbReference type="ARBA" id="ARBA00022741"/>
    </source>
</evidence>
<evidence type="ECO:0000313" key="8">
    <source>
        <dbReference type="EMBL" id="KAK1626243.1"/>
    </source>
</evidence>
<gene>
    <name evidence="8" type="ORF">QYE76_000558</name>
</gene>
<dbReference type="Pfam" id="PF00931">
    <property type="entry name" value="NB-ARC"/>
    <property type="match status" value="1"/>
</dbReference>
<dbReference type="Gene3D" id="3.40.50.300">
    <property type="entry name" value="P-loop containing nucleotide triphosphate hydrolases"/>
    <property type="match status" value="1"/>
</dbReference>
<accession>A0AAD8RJE1</accession>
<dbReference type="InterPro" id="IPR032675">
    <property type="entry name" value="LRR_dom_sf"/>
</dbReference>
<evidence type="ECO:0000256" key="2">
    <source>
        <dbReference type="ARBA" id="ARBA00022614"/>
    </source>
</evidence>
<evidence type="ECO:0000256" key="5">
    <source>
        <dbReference type="ARBA" id="ARBA00022821"/>
    </source>
</evidence>
<dbReference type="Pfam" id="PF23559">
    <property type="entry name" value="WHD_DRP"/>
    <property type="match status" value="1"/>
</dbReference>
<dbReference type="InterPro" id="IPR036388">
    <property type="entry name" value="WH-like_DNA-bd_sf"/>
</dbReference>
<keyword evidence="4" id="KW-0547">Nucleotide-binding</keyword>
<keyword evidence="9" id="KW-1185">Reference proteome</keyword>
<dbReference type="GO" id="GO:0006952">
    <property type="term" value="P:defense response"/>
    <property type="evidence" value="ECO:0007669"/>
    <property type="project" value="UniProtKB-KW"/>
</dbReference>
<evidence type="ECO:0000259" key="7">
    <source>
        <dbReference type="SMART" id="SM00382"/>
    </source>
</evidence>
<dbReference type="Proteomes" id="UP001231189">
    <property type="component" value="Unassembled WGS sequence"/>
</dbReference>
<evidence type="ECO:0000256" key="3">
    <source>
        <dbReference type="ARBA" id="ARBA00022737"/>
    </source>
</evidence>
<dbReference type="PRINTS" id="PR00364">
    <property type="entry name" value="DISEASERSIST"/>
</dbReference>
<dbReference type="Pfam" id="PF18052">
    <property type="entry name" value="Rx_N"/>
    <property type="match status" value="1"/>
</dbReference>
<dbReference type="GO" id="GO:0005524">
    <property type="term" value="F:ATP binding"/>
    <property type="evidence" value="ECO:0007669"/>
    <property type="project" value="UniProtKB-KW"/>
</dbReference>
<comment type="caution">
    <text evidence="8">The sequence shown here is derived from an EMBL/GenBank/DDBJ whole genome shotgun (WGS) entry which is preliminary data.</text>
</comment>
<protein>
    <recommendedName>
        <fullName evidence="7">AAA+ ATPase domain-containing protein</fullName>
    </recommendedName>
</protein>
<dbReference type="PANTHER" id="PTHR36766:SF70">
    <property type="entry name" value="DISEASE RESISTANCE PROTEIN RGA4"/>
    <property type="match status" value="1"/>
</dbReference>
<dbReference type="PANTHER" id="PTHR36766">
    <property type="entry name" value="PLANT BROAD-SPECTRUM MILDEW RESISTANCE PROTEIN RPW8"/>
    <property type="match status" value="1"/>
</dbReference>
<evidence type="ECO:0000256" key="6">
    <source>
        <dbReference type="ARBA" id="ARBA00022840"/>
    </source>
</evidence>
<evidence type="ECO:0000313" key="9">
    <source>
        <dbReference type="Proteomes" id="UP001231189"/>
    </source>
</evidence>
<proteinExistence type="inferred from homology"/>
<reference evidence="8" key="1">
    <citation type="submission" date="2023-07" db="EMBL/GenBank/DDBJ databases">
        <title>A chromosome-level genome assembly of Lolium multiflorum.</title>
        <authorList>
            <person name="Chen Y."/>
            <person name="Copetti D."/>
            <person name="Kolliker R."/>
            <person name="Studer B."/>
        </authorList>
    </citation>
    <scope>NUCLEOTIDE SEQUENCE</scope>
    <source>
        <strain evidence="8">02402/16</strain>
        <tissue evidence="8">Leaf</tissue>
    </source>
</reference>
<dbReference type="GO" id="GO:0051707">
    <property type="term" value="P:response to other organism"/>
    <property type="evidence" value="ECO:0007669"/>
    <property type="project" value="UniProtKB-ARBA"/>
</dbReference>
<keyword evidence="6" id="KW-0067">ATP-binding</keyword>
<keyword evidence="3" id="KW-0677">Repeat</keyword>
<dbReference type="InterPro" id="IPR003593">
    <property type="entry name" value="AAA+_ATPase"/>
</dbReference>
<dbReference type="InterPro" id="IPR041118">
    <property type="entry name" value="Rx_N"/>
</dbReference>
<keyword evidence="2" id="KW-0433">Leucine-rich repeat</keyword>
<name>A0AAD8RJE1_LOLMU</name>
<dbReference type="SUPFAM" id="SSF52047">
    <property type="entry name" value="RNI-like"/>
    <property type="match status" value="1"/>
</dbReference>
<dbReference type="EMBL" id="JAUUTY010000005">
    <property type="protein sequence ID" value="KAK1626243.1"/>
    <property type="molecule type" value="Genomic_DNA"/>
</dbReference>
<dbReference type="Gene3D" id="3.80.10.10">
    <property type="entry name" value="Ribonuclease Inhibitor"/>
    <property type="match status" value="3"/>
</dbReference>
<dbReference type="InterPro" id="IPR058922">
    <property type="entry name" value="WHD_DRP"/>
</dbReference>
<evidence type="ECO:0000256" key="1">
    <source>
        <dbReference type="ARBA" id="ARBA00008894"/>
    </source>
</evidence>
<keyword evidence="5" id="KW-0611">Plant defense</keyword>
<dbReference type="SMART" id="SM00382">
    <property type="entry name" value="AAA"/>
    <property type="match status" value="1"/>
</dbReference>
<feature type="domain" description="AAA+ ATPase" evidence="7">
    <location>
        <begin position="218"/>
        <end position="355"/>
    </location>
</feature>
<dbReference type="Pfam" id="PF25019">
    <property type="entry name" value="LRR_R13L1-DRL21"/>
    <property type="match status" value="1"/>
</dbReference>
<dbReference type="InterPro" id="IPR002182">
    <property type="entry name" value="NB-ARC"/>
</dbReference>
<dbReference type="InterPro" id="IPR056789">
    <property type="entry name" value="LRR_R13L1-DRL21"/>
</dbReference>
<sequence>MATAISAAVWALGKALAPVTDDLLKNWAASDSLGPNISALKTELLRAQGILCTAQDRVIANPALKELLHMLRQLADKAEDVLDELDYFRIQDQLDRTYHAADKHAGGCMCGLALNARHTARAVANKLKFSSAGILHTPKLKFDRVEMSKRMSDIVQQLDPICAKVKEILDLELRKVQPTQGVRPKTTPAIIEPKIFGRNVEKKSIVDGITHGKYCADGLTVLQIVGPGGIGKTTFTQHIYQEVKSSFDVMIWICVSLNFDANRLAQEILRQTPKVNGEKENAIEEELIEERLKHKRFLLVLDDVWTYEEDEWKKLLAPFRKGEARGNMVIVTTRIPEAATTVKIADYSVELNRLGTEDFMHLFEAYIFGHQQPWKDHPELLDVGKEIVGKLKGFPLAAKTVGRLLRSQLTLDNWTRVLESKEWELQTSDHDIMPALKLSYDYLPFHLQQCFFYGALFPEDYEFGSNELVHLWTGLDILDSSDQRKRLEDVGLCYLNELVNRGFFKKNVKVDGSARYIMHDLLHELAVKVSSSECLSISSSNVRYVQSSPSVRHLSIIIDERDVNDRMAFEEFKRDFSTLEEKLKVENLHTVMLFGKNHGCFAKTFGDFFAEAKSLRVILLSGSLYKYIVEDVFCSFPRLVHLRYLRIIPRANITVTSNMSRFYHLRVLDVQKHNVHVDFPRDVGKLTKLNHYLVQERGFERRTSDVGKLELLQDLRSFMVKKENIGFEMRQIGRLAEFGVSLRIHSIENAERQEEVNEAKLIHKTHIQKLMLEWGIGRTNKDPAKEDHFLESLQPHCNLLELHIRRHGGATCPSWLGSNLSVKVLESLCLVDVAWNKFPPLGELLFVSELGEEHPSGIPSQSFQNLKELKLVKVSRLKKWVGISTCPLVSLLEVLIIKDCFELVELPFSGCESVQEAYVTWFPRLQKLEIMDCPKLLALPPVPWTSAPCSVKIARVGSGFEELIYSKNCRSESSLEVTGKEGGHDSTFWNMLAFSNLADLLKLEIKNCPPLQLDHLQKLTPIKWLKISCSSNVLSQTDVESAAIYQLRIGTLEIWHCSASEKELAQLLSYLPYLSKLEIFNCEKIKRVGVVEQQKTAHKMGFGHTGPQQQETIGEEEIATVAAGGEALVLLPPQLQELTIAHCPQLTLLSSSLNDGGQGGGGLQGLRSLRDLDIRGCPKFLSSYPFSRFPFPTSLQILHLNDIEGTVSLSNLTSLTDLHIYNCGDLRGEGMWALAQCRLAVLFIWETPKFFASSEPQNFPRSCKIEKIGTDDHTGFLAVPICSILSSSLTKLCLRPEEKREVERFSKEQEDALQLLSSLQELTFGSFCKLQCLPAGLHRISSLKALRIKNCQAFRSLPKDGLPCSLQHLEIYGCPALKSLPKDGLPSSLQDLQISYCRALKSLPKDSLPSSLRKFDFRHGNSEELMWQCRKLKGTIPIIED</sequence>
<dbReference type="InterPro" id="IPR027417">
    <property type="entry name" value="P-loop_NTPase"/>
</dbReference>
<dbReference type="GO" id="GO:0043531">
    <property type="term" value="F:ADP binding"/>
    <property type="evidence" value="ECO:0007669"/>
    <property type="project" value="InterPro"/>
</dbReference>
<organism evidence="8 9">
    <name type="scientific">Lolium multiflorum</name>
    <name type="common">Italian ryegrass</name>
    <name type="synonym">Lolium perenne subsp. multiflorum</name>
    <dbReference type="NCBI Taxonomy" id="4521"/>
    <lineage>
        <taxon>Eukaryota</taxon>
        <taxon>Viridiplantae</taxon>
        <taxon>Streptophyta</taxon>
        <taxon>Embryophyta</taxon>
        <taxon>Tracheophyta</taxon>
        <taxon>Spermatophyta</taxon>
        <taxon>Magnoliopsida</taxon>
        <taxon>Liliopsida</taxon>
        <taxon>Poales</taxon>
        <taxon>Poaceae</taxon>
        <taxon>BOP clade</taxon>
        <taxon>Pooideae</taxon>
        <taxon>Poodae</taxon>
        <taxon>Poeae</taxon>
        <taxon>Poeae Chloroplast Group 2 (Poeae type)</taxon>
        <taxon>Loliodinae</taxon>
        <taxon>Loliinae</taxon>
        <taxon>Lolium</taxon>
    </lineage>
</organism>
<dbReference type="Gene3D" id="1.10.10.10">
    <property type="entry name" value="Winged helix-like DNA-binding domain superfamily/Winged helix DNA-binding domain"/>
    <property type="match status" value="1"/>
</dbReference>
<dbReference type="SUPFAM" id="SSF52540">
    <property type="entry name" value="P-loop containing nucleoside triphosphate hydrolases"/>
    <property type="match status" value="1"/>
</dbReference>
<dbReference type="SUPFAM" id="SSF52058">
    <property type="entry name" value="L domain-like"/>
    <property type="match status" value="1"/>
</dbReference>